<feature type="transmembrane region" description="Helical" evidence="1">
    <location>
        <begin position="140"/>
        <end position="163"/>
    </location>
</feature>
<name>A0A847U764_9EURY</name>
<dbReference type="Proteomes" id="UP000608662">
    <property type="component" value="Unassembled WGS sequence"/>
</dbReference>
<proteinExistence type="predicted"/>
<organism evidence="2 3">
    <name type="scientific">Halomicrobium mukohataei</name>
    <dbReference type="NCBI Taxonomy" id="57705"/>
    <lineage>
        <taxon>Archaea</taxon>
        <taxon>Methanobacteriati</taxon>
        <taxon>Methanobacteriota</taxon>
        <taxon>Stenosarchaea group</taxon>
        <taxon>Halobacteria</taxon>
        <taxon>Halobacteriales</taxon>
        <taxon>Haloarculaceae</taxon>
        <taxon>Halomicrobium</taxon>
    </lineage>
</organism>
<evidence type="ECO:0000313" key="3">
    <source>
        <dbReference type="Proteomes" id="UP000608662"/>
    </source>
</evidence>
<protein>
    <submittedName>
        <fullName evidence="2">Uncharacterized protein</fullName>
    </submittedName>
</protein>
<accession>A0A847U764</accession>
<comment type="caution">
    <text evidence="2">The sequence shown here is derived from an EMBL/GenBank/DDBJ whole genome shotgun (WGS) entry which is preliminary data.</text>
</comment>
<keyword evidence="1" id="KW-0812">Transmembrane</keyword>
<dbReference type="EMBL" id="WOYG01000001">
    <property type="protein sequence ID" value="NLV08819.1"/>
    <property type="molecule type" value="Genomic_DNA"/>
</dbReference>
<dbReference type="RefSeq" id="WP_170092780.1">
    <property type="nucleotide sequence ID" value="NZ_WOYG01000001.1"/>
</dbReference>
<dbReference type="OrthoDB" id="386941at2157"/>
<feature type="transmembrane region" description="Helical" evidence="1">
    <location>
        <begin position="40"/>
        <end position="60"/>
    </location>
</feature>
<feature type="transmembrane region" description="Helical" evidence="1">
    <location>
        <begin position="175"/>
        <end position="193"/>
    </location>
</feature>
<evidence type="ECO:0000256" key="1">
    <source>
        <dbReference type="SAM" id="Phobius"/>
    </source>
</evidence>
<evidence type="ECO:0000313" key="2">
    <source>
        <dbReference type="EMBL" id="NLV08819.1"/>
    </source>
</evidence>
<keyword evidence="1" id="KW-0472">Membrane</keyword>
<reference evidence="2" key="1">
    <citation type="submission" date="2019-12" db="EMBL/GenBank/DDBJ databases">
        <title>Whole-genome sequence of Halomicrobium mukohataei pws1.</title>
        <authorList>
            <person name="Verma D.K."/>
            <person name="Gopal K."/>
            <person name="Prasad E.S."/>
        </authorList>
    </citation>
    <scope>NUCLEOTIDE SEQUENCE</scope>
    <source>
        <strain evidence="2">Pws1</strain>
    </source>
</reference>
<gene>
    <name evidence="2" type="ORF">GOC74_02570</name>
</gene>
<dbReference type="AlphaFoldDB" id="A0A847U764"/>
<feature type="transmembrane region" description="Helical" evidence="1">
    <location>
        <begin position="72"/>
        <end position="95"/>
    </location>
</feature>
<keyword evidence="1" id="KW-1133">Transmembrane helix</keyword>
<sequence length="485" mass="54857">METNGSEATTLSDQISTVVLDRLRSQSNELEKVANQSLSIIKANLVILGLFLPVVSSLFGNDANISQIFNSIYTQIGLGVWLVSTVTLITVYHLARSDSVTQLSPVNDLITGDLPANEFEYDSQSTISSHSDRLQIEHGFVTISLLLSLVSIGLFSLGVILPYVDVEPATGILKIVAPIGASLIISYSAVWLIRSGKVRFESEKQYHDLSKPRQEVLEYIYDEVGDDDFHLTDVVKDRKSGVLGGDRGVSEFLLKELVSDGFFASEVDDDEIRLNMFYGENKPISEAGDEVQRRLDHLGQLLEQNDEAKSAAADEIRVKPEEVLDKLSNGTRLDVIQRYNRIAKRMEEEGLDLSGLLKFDLVREDLRLYPTEKARSAFEAIERKRNYREHEREKQQRLDEIQKDANTHTYMVTGPADEEDTLQVAPHDPSVHHDEHSWLYLPNSDLSDEEIEQLRDLELHDTVQLRIERNAQTDEEYIADLRRSE</sequence>